<evidence type="ECO:0000256" key="9">
    <source>
        <dbReference type="ARBA" id="ARBA00022741"/>
    </source>
</evidence>
<dbReference type="GO" id="GO:0009228">
    <property type="term" value="P:thiamine biosynthetic process"/>
    <property type="evidence" value="ECO:0007669"/>
    <property type="project" value="UniProtKB-KW"/>
</dbReference>
<reference evidence="26 27" key="1">
    <citation type="journal article" date="2020" name="Mol. Biol. Evol.">
        <title>Distinct Expression and Methylation Patterns for Genes with Different Fates following a Single Whole-Genome Duplication in Flowering Plants.</title>
        <authorList>
            <person name="Shi T."/>
            <person name="Rahmani R.S."/>
            <person name="Gugger P.F."/>
            <person name="Wang M."/>
            <person name="Li H."/>
            <person name="Zhang Y."/>
            <person name="Li Z."/>
            <person name="Wang Q."/>
            <person name="Van de Peer Y."/>
            <person name="Marchal K."/>
            <person name="Chen J."/>
        </authorList>
    </citation>
    <scope>NUCLEOTIDE SEQUENCE [LARGE SCALE GENOMIC DNA]</scope>
    <source>
        <tissue evidence="26">Leaf</tissue>
    </source>
</reference>
<comment type="catalytic activity">
    <reaction evidence="18">
        <text>2-(2-carboxy-4-methylthiazol-5-yl)ethyl phosphate + 4-amino-2-methyl-5-(diphosphooxymethyl)pyrimidine + 2 H(+) = thiamine phosphate + CO2 + diphosphate</text>
        <dbReference type="Rhea" id="RHEA:47848"/>
        <dbReference type="ChEBI" id="CHEBI:15378"/>
        <dbReference type="ChEBI" id="CHEBI:16526"/>
        <dbReference type="ChEBI" id="CHEBI:33019"/>
        <dbReference type="ChEBI" id="CHEBI:37575"/>
        <dbReference type="ChEBI" id="CHEBI:57841"/>
        <dbReference type="ChEBI" id="CHEBI:62890"/>
        <dbReference type="EC" id="2.5.1.3"/>
    </reaction>
</comment>
<keyword evidence="8" id="KW-0479">Metal-binding</keyword>
<feature type="domain" description="Thiamine phosphate synthase/TenI" evidence="24">
    <location>
        <begin position="394"/>
        <end position="579"/>
    </location>
</feature>
<keyword evidence="23" id="KW-1133">Transmembrane helix</keyword>
<evidence type="ECO:0000256" key="6">
    <source>
        <dbReference type="ARBA" id="ARBA00022640"/>
    </source>
</evidence>
<evidence type="ECO:0000256" key="1">
    <source>
        <dbReference type="ARBA" id="ARBA00000151"/>
    </source>
</evidence>
<dbReference type="GO" id="GO:0009507">
    <property type="term" value="C:chloroplast"/>
    <property type="evidence" value="ECO:0007669"/>
    <property type="project" value="UniProtKB-SubCell"/>
</dbReference>
<comment type="cofactor">
    <cofactor evidence="2">
        <name>Mg(2+)</name>
        <dbReference type="ChEBI" id="CHEBI:18420"/>
    </cofactor>
</comment>
<evidence type="ECO:0000256" key="15">
    <source>
        <dbReference type="ARBA" id="ARBA00023268"/>
    </source>
</evidence>
<dbReference type="PANTHER" id="PTHR20858:SF17">
    <property type="entry name" value="HYDROXYMETHYLPYRIMIDINE_PHOSPHOMETHYLPYRIMIDINE KINASE THI20-RELATED"/>
    <property type="match status" value="1"/>
</dbReference>
<name>A0A822XVD0_NELNU</name>
<dbReference type="EMBL" id="DUZY01000001">
    <property type="protein sequence ID" value="DAD24300.1"/>
    <property type="molecule type" value="Genomic_DNA"/>
</dbReference>
<gene>
    <name evidence="26" type="ORF">HUJ06_025764</name>
</gene>
<comment type="pathway">
    <text evidence="4">Cofactor biosynthesis; thiamine diphosphate biosynthesis; thiamine phosphate from 4-amino-2-methyl-5-diphosphomethylpyrimidine and 4-methyl-5-(2-phosphoethyl)-thiazole: step 1/1.</text>
</comment>
<dbReference type="InterPro" id="IPR013785">
    <property type="entry name" value="Aldolase_TIM"/>
</dbReference>
<evidence type="ECO:0000256" key="17">
    <source>
        <dbReference type="ARBA" id="ARBA00047334"/>
    </source>
</evidence>
<dbReference type="CDD" id="cd01169">
    <property type="entry name" value="HMPP_kinase"/>
    <property type="match status" value="1"/>
</dbReference>
<evidence type="ECO:0000256" key="16">
    <source>
        <dbReference type="ARBA" id="ARBA00037917"/>
    </source>
</evidence>
<dbReference type="Gene3D" id="3.40.1190.20">
    <property type="match status" value="1"/>
</dbReference>
<dbReference type="GO" id="GO:0005524">
    <property type="term" value="F:ATP binding"/>
    <property type="evidence" value="ECO:0007669"/>
    <property type="project" value="UniProtKB-KW"/>
</dbReference>
<dbReference type="HAMAP" id="MF_00097">
    <property type="entry name" value="TMP_synthase"/>
    <property type="match status" value="1"/>
</dbReference>
<keyword evidence="23" id="KW-0812">Transmembrane</keyword>
<evidence type="ECO:0000256" key="23">
    <source>
        <dbReference type="SAM" id="Phobius"/>
    </source>
</evidence>
<comment type="subcellular location">
    <subcellularLocation>
        <location evidence="3">Plastid</location>
        <location evidence="3">Chloroplast</location>
    </subcellularLocation>
</comment>
<keyword evidence="5" id="KW-0150">Chloroplast</keyword>
<dbReference type="GO" id="GO:0009229">
    <property type="term" value="P:thiamine diphosphate biosynthetic process"/>
    <property type="evidence" value="ECO:0007669"/>
    <property type="project" value="UniProtKB-UniPathway"/>
</dbReference>
<organism evidence="26 27">
    <name type="scientific">Nelumbo nucifera</name>
    <name type="common">Sacred lotus</name>
    <dbReference type="NCBI Taxonomy" id="4432"/>
    <lineage>
        <taxon>Eukaryota</taxon>
        <taxon>Viridiplantae</taxon>
        <taxon>Streptophyta</taxon>
        <taxon>Embryophyta</taxon>
        <taxon>Tracheophyta</taxon>
        <taxon>Spermatophyta</taxon>
        <taxon>Magnoliopsida</taxon>
        <taxon>Proteales</taxon>
        <taxon>Nelumbonaceae</taxon>
        <taxon>Nelumbo</taxon>
    </lineage>
</organism>
<dbReference type="FunFam" id="3.40.1190.20:FF:000040">
    <property type="entry name" value="Thiamine biosynthetic bifunctional enzyme TH1, chloroplastic"/>
    <property type="match status" value="1"/>
</dbReference>
<dbReference type="UniPathway" id="UPA00060">
    <property type="reaction ID" value="UER00141"/>
</dbReference>
<evidence type="ECO:0000256" key="12">
    <source>
        <dbReference type="ARBA" id="ARBA00022842"/>
    </source>
</evidence>
<dbReference type="CDD" id="cd00564">
    <property type="entry name" value="TMP_TenI"/>
    <property type="match status" value="1"/>
</dbReference>
<evidence type="ECO:0000256" key="10">
    <source>
        <dbReference type="ARBA" id="ARBA00022777"/>
    </source>
</evidence>
<comment type="caution">
    <text evidence="26">The sequence shown here is derived from an EMBL/GenBank/DDBJ whole genome shotgun (WGS) entry which is preliminary data.</text>
</comment>
<comment type="catalytic activity">
    <reaction evidence="1">
        <text>4-amino-5-hydroxymethyl-2-methylpyrimidine + ATP = 4-amino-2-methyl-5-(phosphooxymethyl)pyrimidine + ADP + H(+)</text>
        <dbReference type="Rhea" id="RHEA:23096"/>
        <dbReference type="ChEBI" id="CHEBI:15378"/>
        <dbReference type="ChEBI" id="CHEBI:16892"/>
        <dbReference type="ChEBI" id="CHEBI:30616"/>
        <dbReference type="ChEBI" id="CHEBI:58354"/>
        <dbReference type="ChEBI" id="CHEBI:456216"/>
        <dbReference type="EC" id="2.7.1.49"/>
    </reaction>
</comment>
<dbReference type="Pfam" id="PF08543">
    <property type="entry name" value="Phos_pyr_kin"/>
    <property type="match status" value="1"/>
</dbReference>
<evidence type="ECO:0000259" key="25">
    <source>
        <dbReference type="Pfam" id="PF08543"/>
    </source>
</evidence>
<dbReference type="InterPro" id="IPR004399">
    <property type="entry name" value="HMP/HMP-P_kinase_dom"/>
</dbReference>
<evidence type="ECO:0000259" key="24">
    <source>
        <dbReference type="Pfam" id="PF02581"/>
    </source>
</evidence>
<dbReference type="FunFam" id="3.20.20.70:FF:000104">
    <property type="entry name" value="Thiamine biosynthetic bifunctional enzyme"/>
    <property type="match status" value="1"/>
</dbReference>
<dbReference type="GO" id="GO:0008972">
    <property type="term" value="F:phosphomethylpyrimidine kinase activity"/>
    <property type="evidence" value="ECO:0007669"/>
    <property type="project" value="InterPro"/>
</dbReference>
<protein>
    <recommendedName>
        <fullName evidence="28">Thiamine phosphate synthase</fullName>
    </recommendedName>
</protein>
<comment type="catalytic activity">
    <reaction evidence="17">
        <text>4-methyl-5-(2-phosphooxyethyl)-thiazole + 4-amino-2-methyl-5-(diphosphooxymethyl)pyrimidine + H(+) = thiamine phosphate + diphosphate</text>
        <dbReference type="Rhea" id="RHEA:22328"/>
        <dbReference type="ChEBI" id="CHEBI:15378"/>
        <dbReference type="ChEBI" id="CHEBI:33019"/>
        <dbReference type="ChEBI" id="CHEBI:37575"/>
        <dbReference type="ChEBI" id="CHEBI:57841"/>
        <dbReference type="ChEBI" id="CHEBI:58296"/>
        <dbReference type="EC" id="2.5.1.3"/>
    </reaction>
</comment>
<dbReference type="InterPro" id="IPR013749">
    <property type="entry name" value="PM/HMP-P_kinase-1"/>
</dbReference>
<feature type="domain" description="Pyridoxamine kinase/Phosphomethylpyrimidine kinase" evidence="25">
    <location>
        <begin position="121"/>
        <end position="364"/>
    </location>
</feature>
<dbReference type="NCBIfam" id="TIGR00693">
    <property type="entry name" value="thiE"/>
    <property type="match status" value="1"/>
</dbReference>
<evidence type="ECO:0000256" key="13">
    <source>
        <dbReference type="ARBA" id="ARBA00022946"/>
    </source>
</evidence>
<keyword evidence="6" id="KW-0934">Plastid</keyword>
<evidence type="ECO:0000256" key="5">
    <source>
        <dbReference type="ARBA" id="ARBA00022528"/>
    </source>
</evidence>
<dbReference type="Pfam" id="PF02581">
    <property type="entry name" value="TMP-TENI"/>
    <property type="match status" value="1"/>
</dbReference>
<keyword evidence="7" id="KW-0808">Transferase</keyword>
<keyword evidence="10" id="KW-0418">Kinase</keyword>
<evidence type="ECO:0000256" key="18">
    <source>
        <dbReference type="ARBA" id="ARBA00047851"/>
    </source>
</evidence>
<feature type="region of interest" description="Disordered" evidence="22">
    <location>
        <begin position="1"/>
        <end position="24"/>
    </location>
</feature>
<evidence type="ECO:0000256" key="11">
    <source>
        <dbReference type="ARBA" id="ARBA00022840"/>
    </source>
</evidence>
<evidence type="ECO:0000256" key="22">
    <source>
        <dbReference type="SAM" id="MobiDB-lite"/>
    </source>
</evidence>
<evidence type="ECO:0000313" key="27">
    <source>
        <dbReference type="Proteomes" id="UP000607653"/>
    </source>
</evidence>
<dbReference type="InterPro" id="IPR029056">
    <property type="entry name" value="Ribokinase-like"/>
</dbReference>
<dbReference type="Proteomes" id="UP000607653">
    <property type="component" value="Unassembled WGS sequence"/>
</dbReference>
<keyword evidence="9" id="KW-0547">Nucleotide-binding</keyword>
<comment type="catalytic activity">
    <reaction evidence="19">
        <text>2-[(2R,5Z)-2-carboxy-4-methylthiazol-5(2H)-ylidene]ethyl phosphate + 4-amino-2-methyl-5-(diphosphooxymethyl)pyrimidine + 2 H(+) = thiamine phosphate + CO2 + diphosphate</text>
        <dbReference type="Rhea" id="RHEA:47844"/>
        <dbReference type="ChEBI" id="CHEBI:15378"/>
        <dbReference type="ChEBI" id="CHEBI:16526"/>
        <dbReference type="ChEBI" id="CHEBI:33019"/>
        <dbReference type="ChEBI" id="CHEBI:37575"/>
        <dbReference type="ChEBI" id="CHEBI:57841"/>
        <dbReference type="ChEBI" id="CHEBI:62899"/>
        <dbReference type="EC" id="2.5.1.3"/>
    </reaction>
</comment>
<dbReference type="Gene3D" id="3.20.20.70">
    <property type="entry name" value="Aldolase class I"/>
    <property type="match status" value="1"/>
</dbReference>
<evidence type="ECO:0000256" key="4">
    <source>
        <dbReference type="ARBA" id="ARBA00005165"/>
    </source>
</evidence>
<sequence>MKERNIGGYVKASTVHREERGKKEEGRKKLTLFMGCLGTISYTFFLLSYSSRNPIRSGPEGFQFSRALKSSSRSMYRGLSLRTSMGEETAASMARQDERPSRGIECSVRKVPHVLTVAGSDSGAGAGIQADLKACGALGVYCSTVITAVTAQNTVGVQGVHHVPEEFVGEQLKSVLSDMHVDVVKTGMLPTIEVVNVLCQKLKEFPVQALVVDPVMVSTSGDVLAAPSILSVFREELLPMADIVTPNLKEASALLGGVQLETVSDMYSAAKSIQSLGPRNVLVKGGDLPASKDAVDIFFDGEHFHELRASRIKTCNTHGTGCTLASCIAAELAKGSSMLPAVKVAKRFVEVALDYSKDIIIGNGFQGPFDHLFKLSRVCNSCKGQRFKPSDLFLYAVTDSGMNKKWGHSITDVVKAAIEGGATIVQLREKVAETRDFFKTAEECLEMCRSYGVPLLINDRVDVALAIDADGVHIGQSDMPARVARILLGPEKIIGVSCKTPEQAEQAWLDGADYIGCGGVFPTTTKENNLTIGLEGLKTVCLASKLPVVAIGGIGVGNAHSVMKIGIPSLKGVAVVSALFDRECVTTATKMLHSVLMDVVSTPN</sequence>
<dbReference type="PANTHER" id="PTHR20858">
    <property type="entry name" value="PHOSPHOMETHYLPYRIMIDINE KINASE"/>
    <property type="match status" value="1"/>
</dbReference>
<dbReference type="GO" id="GO:0046872">
    <property type="term" value="F:metal ion binding"/>
    <property type="evidence" value="ECO:0007669"/>
    <property type="project" value="UniProtKB-KW"/>
</dbReference>
<evidence type="ECO:0000256" key="20">
    <source>
        <dbReference type="ARBA" id="ARBA00054297"/>
    </source>
</evidence>
<accession>A0A822XVD0</accession>
<evidence type="ECO:0000256" key="7">
    <source>
        <dbReference type="ARBA" id="ARBA00022679"/>
    </source>
</evidence>
<keyword evidence="23" id="KW-0472">Membrane</keyword>
<proteinExistence type="inferred from homology"/>
<dbReference type="GO" id="GO:0008902">
    <property type="term" value="F:hydroxymethylpyrimidine kinase activity"/>
    <property type="evidence" value="ECO:0007669"/>
    <property type="project" value="UniProtKB-EC"/>
</dbReference>
<evidence type="ECO:0000256" key="21">
    <source>
        <dbReference type="ARBA" id="ARBA00061123"/>
    </source>
</evidence>
<evidence type="ECO:0000256" key="3">
    <source>
        <dbReference type="ARBA" id="ARBA00004229"/>
    </source>
</evidence>
<evidence type="ECO:0000256" key="14">
    <source>
        <dbReference type="ARBA" id="ARBA00022977"/>
    </source>
</evidence>
<comment type="pathway">
    <text evidence="16">Cofactor biosynthesis; thiamine diphosphate biosynthesis; 4-amino-2-methyl-5-diphosphomethylpyrimidine from 5-amino-1-(5-phospho-D-ribosyl)imidazole: step 2/3.</text>
</comment>
<dbReference type="InterPro" id="IPR036206">
    <property type="entry name" value="ThiamineP_synth_sf"/>
</dbReference>
<dbReference type="GO" id="GO:0004789">
    <property type="term" value="F:thiamine-phosphate diphosphorylase activity"/>
    <property type="evidence" value="ECO:0007669"/>
    <property type="project" value="UniProtKB-EC"/>
</dbReference>
<evidence type="ECO:0000256" key="19">
    <source>
        <dbReference type="ARBA" id="ARBA00047883"/>
    </source>
</evidence>
<evidence type="ECO:0000313" key="26">
    <source>
        <dbReference type="EMBL" id="DAD24300.1"/>
    </source>
</evidence>
<keyword evidence="15" id="KW-0511">Multifunctional enzyme</keyword>
<dbReference type="InterPro" id="IPR034291">
    <property type="entry name" value="TMP_synthase"/>
</dbReference>
<dbReference type="InterPro" id="IPR022998">
    <property type="entry name" value="ThiamineP_synth_TenI"/>
</dbReference>
<comment type="similarity">
    <text evidence="21">Belongs to the thiamine-phosphate synthase family.</text>
</comment>
<dbReference type="NCBIfam" id="TIGR00097">
    <property type="entry name" value="HMP-P_kinase"/>
    <property type="match status" value="1"/>
</dbReference>
<keyword evidence="11" id="KW-0067">ATP-binding</keyword>
<dbReference type="SUPFAM" id="SSF51391">
    <property type="entry name" value="Thiamin phosphate synthase"/>
    <property type="match status" value="1"/>
</dbReference>
<keyword evidence="12" id="KW-0460">Magnesium</keyword>
<feature type="compositionally biased region" description="Basic and acidic residues" evidence="22">
    <location>
        <begin position="15"/>
        <end position="24"/>
    </location>
</feature>
<evidence type="ECO:0008006" key="28">
    <source>
        <dbReference type="Google" id="ProtNLM"/>
    </source>
</evidence>
<keyword evidence="13" id="KW-0809">Transit peptide</keyword>
<evidence type="ECO:0000256" key="8">
    <source>
        <dbReference type="ARBA" id="ARBA00022723"/>
    </source>
</evidence>
<keyword evidence="14" id="KW-0784">Thiamine biosynthesis</keyword>
<dbReference type="SUPFAM" id="SSF53613">
    <property type="entry name" value="Ribokinase-like"/>
    <property type="match status" value="1"/>
</dbReference>
<dbReference type="AlphaFoldDB" id="A0A822XVD0"/>
<feature type="transmembrane region" description="Helical" evidence="23">
    <location>
        <begin position="30"/>
        <end position="49"/>
    </location>
</feature>
<comment type="function">
    <text evidence="20">Essential for thiamine biosynthesis. Bifunctional enzyme that catalyzes the phosphorylation of hydroxymethylpyrimidine phosphate (HMP-P) to HMP-PP and condenses 4-methyl-5-(beta-hydroxyethyl)thiazole monophosphate (THZ-P) and 2-methyl-4-amino-5-hydroxymethyl pyrimidine pyrophosphate (HMP-PP) to form thiamine monophosphate (TMP).</text>
</comment>
<keyword evidence="27" id="KW-1185">Reference proteome</keyword>
<evidence type="ECO:0000256" key="2">
    <source>
        <dbReference type="ARBA" id="ARBA00001946"/>
    </source>
</evidence>